<comment type="caution">
    <text evidence="1">The sequence shown here is derived from an EMBL/GenBank/DDBJ whole genome shotgun (WGS) entry which is preliminary data.</text>
</comment>
<dbReference type="AlphaFoldDB" id="A0A397SAL3"/>
<gene>
    <name evidence="1" type="ORF">C1645_791398</name>
</gene>
<accession>A0A397SAL3</accession>
<proteinExistence type="predicted"/>
<name>A0A397SAL3_9GLOM</name>
<keyword evidence="2" id="KW-1185">Reference proteome</keyword>
<evidence type="ECO:0000313" key="1">
    <source>
        <dbReference type="EMBL" id="RIA81027.1"/>
    </source>
</evidence>
<organism evidence="1 2">
    <name type="scientific">Glomus cerebriforme</name>
    <dbReference type="NCBI Taxonomy" id="658196"/>
    <lineage>
        <taxon>Eukaryota</taxon>
        <taxon>Fungi</taxon>
        <taxon>Fungi incertae sedis</taxon>
        <taxon>Mucoromycota</taxon>
        <taxon>Glomeromycotina</taxon>
        <taxon>Glomeromycetes</taxon>
        <taxon>Glomerales</taxon>
        <taxon>Glomeraceae</taxon>
        <taxon>Glomus</taxon>
    </lineage>
</organism>
<reference evidence="1 2" key="1">
    <citation type="submission" date="2018-06" db="EMBL/GenBank/DDBJ databases">
        <title>Comparative genomics reveals the genomic features of Rhizophagus irregularis, R. cerebriforme, R. diaphanum and Gigaspora rosea, and their symbiotic lifestyle signature.</title>
        <authorList>
            <person name="Morin E."/>
            <person name="San Clemente H."/>
            <person name="Chen E.C.H."/>
            <person name="De La Providencia I."/>
            <person name="Hainaut M."/>
            <person name="Kuo A."/>
            <person name="Kohler A."/>
            <person name="Murat C."/>
            <person name="Tang N."/>
            <person name="Roy S."/>
            <person name="Loubradou J."/>
            <person name="Henrissat B."/>
            <person name="Grigoriev I.V."/>
            <person name="Corradi N."/>
            <person name="Roux C."/>
            <person name="Martin F.M."/>
        </authorList>
    </citation>
    <scope>NUCLEOTIDE SEQUENCE [LARGE SCALE GENOMIC DNA]</scope>
    <source>
        <strain evidence="1 2">DAOM 227022</strain>
    </source>
</reference>
<evidence type="ECO:0000313" key="2">
    <source>
        <dbReference type="Proteomes" id="UP000265703"/>
    </source>
</evidence>
<protein>
    <submittedName>
        <fullName evidence="1">Uncharacterized protein</fullName>
    </submittedName>
</protein>
<dbReference type="Proteomes" id="UP000265703">
    <property type="component" value="Unassembled WGS sequence"/>
</dbReference>
<dbReference type="STRING" id="658196.A0A397SAL3"/>
<sequence length="157" mass="18809">MQLNIKYPTDLIFEWIPYNLFSNITKISEGNVVILYSVKWKDGSLYWDKENRKYIRKFDKMVDLICLNYSTNVFLNKAKEYLIDNNFETYGISQNPKTKDYILVLQNGYCMKYGKTYCLNCNEKYTNARYKWCKQCLISDLNLSKNEKLIVLFKKCN</sequence>
<dbReference type="OrthoDB" id="2427518at2759"/>
<dbReference type="EMBL" id="QKYT01000861">
    <property type="protein sequence ID" value="RIA81027.1"/>
    <property type="molecule type" value="Genomic_DNA"/>
</dbReference>